<evidence type="ECO:0000256" key="8">
    <source>
        <dbReference type="ARBA" id="ARBA00022692"/>
    </source>
</evidence>
<dbReference type="STRING" id="13690.AX777_00835"/>
<comment type="subcellular location">
    <subcellularLocation>
        <location evidence="2">Cell inner membrane</location>
        <topology evidence="2">Multi-pass membrane protein</topology>
    </subcellularLocation>
</comment>
<dbReference type="CDD" id="cd00082">
    <property type="entry name" value="HisKA"/>
    <property type="match status" value="1"/>
</dbReference>
<dbReference type="PRINTS" id="PR00344">
    <property type="entry name" value="BCTRLSENSOR"/>
</dbReference>
<dbReference type="SUPFAM" id="SSF47384">
    <property type="entry name" value="Homodimeric domain of signal transducing histidine kinase"/>
    <property type="match status" value="1"/>
</dbReference>
<dbReference type="CDD" id="cd06225">
    <property type="entry name" value="HAMP"/>
    <property type="match status" value="1"/>
</dbReference>
<comment type="caution">
    <text evidence="18">The sequence shown here is derived from an EMBL/GenBank/DDBJ whole genome shotgun (WGS) entry which is preliminary data.</text>
</comment>
<dbReference type="PROSITE" id="PS50109">
    <property type="entry name" value="HIS_KIN"/>
    <property type="match status" value="1"/>
</dbReference>
<dbReference type="CDD" id="cd00075">
    <property type="entry name" value="HATPase"/>
    <property type="match status" value="1"/>
</dbReference>
<keyword evidence="12 15" id="KW-1133">Transmembrane helix</keyword>
<feature type="domain" description="Histidine kinase" evidence="16">
    <location>
        <begin position="247"/>
        <end position="443"/>
    </location>
</feature>
<evidence type="ECO:0000256" key="5">
    <source>
        <dbReference type="ARBA" id="ARBA00022519"/>
    </source>
</evidence>
<evidence type="ECO:0000256" key="15">
    <source>
        <dbReference type="SAM" id="Phobius"/>
    </source>
</evidence>
<feature type="transmembrane region" description="Helical" evidence="15">
    <location>
        <begin position="162"/>
        <end position="185"/>
    </location>
</feature>
<evidence type="ECO:0000256" key="12">
    <source>
        <dbReference type="ARBA" id="ARBA00022989"/>
    </source>
</evidence>
<keyword evidence="13" id="KW-0902">Two-component regulatory system</keyword>
<dbReference type="InterPro" id="IPR003594">
    <property type="entry name" value="HATPase_dom"/>
</dbReference>
<evidence type="ECO:0000256" key="10">
    <source>
        <dbReference type="ARBA" id="ARBA00022777"/>
    </source>
</evidence>
<dbReference type="AlphaFoldDB" id="A0A084EKD2"/>
<dbReference type="GO" id="GO:0000155">
    <property type="term" value="F:phosphorelay sensor kinase activity"/>
    <property type="evidence" value="ECO:0007669"/>
    <property type="project" value="InterPro"/>
</dbReference>
<organism evidence="18 19">
    <name type="scientific">Sphingobium yanoikuyae</name>
    <name type="common">Sphingomonas yanoikuyae</name>
    <dbReference type="NCBI Taxonomy" id="13690"/>
    <lineage>
        <taxon>Bacteria</taxon>
        <taxon>Pseudomonadati</taxon>
        <taxon>Pseudomonadota</taxon>
        <taxon>Alphaproteobacteria</taxon>
        <taxon>Sphingomonadales</taxon>
        <taxon>Sphingomonadaceae</taxon>
        <taxon>Sphingobium</taxon>
    </lineage>
</organism>
<dbReference type="Pfam" id="PF00672">
    <property type="entry name" value="HAMP"/>
    <property type="match status" value="1"/>
</dbReference>
<dbReference type="EMBL" id="JGVR01000016">
    <property type="protein sequence ID" value="KEZ18424.1"/>
    <property type="molecule type" value="Genomic_DNA"/>
</dbReference>
<keyword evidence="14 15" id="KW-0472">Membrane</keyword>
<accession>A0A084EKD2</accession>
<feature type="domain" description="HAMP" evidence="17">
    <location>
        <begin position="187"/>
        <end position="239"/>
    </location>
</feature>
<keyword evidence="5" id="KW-0997">Cell inner membrane</keyword>
<keyword evidence="6" id="KW-0597">Phosphoprotein</keyword>
<evidence type="ECO:0000259" key="17">
    <source>
        <dbReference type="PROSITE" id="PS50885"/>
    </source>
</evidence>
<dbReference type="InterPro" id="IPR003661">
    <property type="entry name" value="HisK_dim/P_dom"/>
</dbReference>
<dbReference type="Gene3D" id="3.30.565.10">
    <property type="entry name" value="Histidine kinase-like ATPase, C-terminal domain"/>
    <property type="match status" value="1"/>
</dbReference>
<evidence type="ECO:0000313" key="18">
    <source>
        <dbReference type="EMBL" id="KEZ18424.1"/>
    </source>
</evidence>
<dbReference type="PATRIC" id="fig|13690.10.peg.2845"/>
<evidence type="ECO:0000256" key="2">
    <source>
        <dbReference type="ARBA" id="ARBA00004429"/>
    </source>
</evidence>
<dbReference type="GO" id="GO:0005886">
    <property type="term" value="C:plasma membrane"/>
    <property type="evidence" value="ECO:0007669"/>
    <property type="project" value="UniProtKB-SubCell"/>
</dbReference>
<evidence type="ECO:0000256" key="6">
    <source>
        <dbReference type="ARBA" id="ARBA00022553"/>
    </source>
</evidence>
<evidence type="ECO:0000259" key="16">
    <source>
        <dbReference type="PROSITE" id="PS50109"/>
    </source>
</evidence>
<feature type="transmembrane region" description="Helical" evidence="15">
    <location>
        <begin position="12"/>
        <end position="39"/>
    </location>
</feature>
<dbReference type="GO" id="GO:0005524">
    <property type="term" value="F:ATP binding"/>
    <property type="evidence" value="ECO:0007669"/>
    <property type="project" value="UniProtKB-KW"/>
</dbReference>
<dbReference type="InterPro" id="IPR036890">
    <property type="entry name" value="HATPase_C_sf"/>
</dbReference>
<evidence type="ECO:0000256" key="3">
    <source>
        <dbReference type="ARBA" id="ARBA00012438"/>
    </source>
</evidence>
<dbReference type="InterPro" id="IPR003660">
    <property type="entry name" value="HAMP_dom"/>
</dbReference>
<gene>
    <name evidence="18" type="ORF">CP98_02771</name>
</gene>
<keyword evidence="9" id="KW-0547">Nucleotide-binding</keyword>
<dbReference type="EC" id="2.7.13.3" evidence="3"/>
<dbReference type="Gene3D" id="1.10.287.130">
    <property type="match status" value="1"/>
</dbReference>
<comment type="catalytic activity">
    <reaction evidence="1">
        <text>ATP + protein L-histidine = ADP + protein N-phospho-L-histidine.</text>
        <dbReference type="EC" id="2.7.13.3"/>
    </reaction>
</comment>
<evidence type="ECO:0000256" key="4">
    <source>
        <dbReference type="ARBA" id="ARBA00022475"/>
    </source>
</evidence>
<evidence type="ECO:0000256" key="9">
    <source>
        <dbReference type="ARBA" id="ARBA00022741"/>
    </source>
</evidence>
<proteinExistence type="predicted"/>
<keyword evidence="11" id="KW-0067">ATP-binding</keyword>
<evidence type="ECO:0000256" key="1">
    <source>
        <dbReference type="ARBA" id="ARBA00000085"/>
    </source>
</evidence>
<dbReference type="SUPFAM" id="SSF158472">
    <property type="entry name" value="HAMP domain-like"/>
    <property type="match status" value="1"/>
</dbReference>
<evidence type="ECO:0000256" key="13">
    <source>
        <dbReference type="ARBA" id="ARBA00023012"/>
    </source>
</evidence>
<protein>
    <recommendedName>
        <fullName evidence="3">histidine kinase</fullName>
        <ecNumber evidence="3">2.7.13.3</ecNumber>
    </recommendedName>
</protein>
<dbReference type="Proteomes" id="UP000028534">
    <property type="component" value="Unassembled WGS sequence"/>
</dbReference>
<dbReference type="RefSeq" id="WP_037520198.1">
    <property type="nucleotide sequence ID" value="NZ_JGVR01000016.1"/>
</dbReference>
<evidence type="ECO:0000256" key="11">
    <source>
        <dbReference type="ARBA" id="ARBA00022840"/>
    </source>
</evidence>
<dbReference type="PROSITE" id="PS50885">
    <property type="entry name" value="HAMP"/>
    <property type="match status" value="1"/>
</dbReference>
<sequence>MKTGFLRWANSIHAHLLALALVVILTLTAFSLTLLLYFIPPERVPLSVYEIARIVHGQPLLRDEPVVHEVRQAAAPPASTDPADRLIAALLARRLSLSAADVRIRLDPGDRERIGQFVAEMQLYGPDGVADPFILGTFTAAIRQPDGQWRMITREARGGRSLWRLLGQYAFLVGILLVVPLSLWFSARLTRPIRAFAASAERMGAGQEEQPIPLDGPSEIRLAAQSINEMQARIARYVRERTSVVGAIAHDLRTPLSRLHFHLTAAPAPVRIAAEEEIRQMEALIGTTLDFVDNENRPRLKEPLDLGLLVEGLVDDFADMGRDVTLTGAEPVIIAGDMILLKRLFTNLIDNAIKYGDRARVRVMRDEGRAIVTIEDDGPGMEEADIARAFEPFYRGEPSRNRSTGGVGLGLSIVQSAAQAHQGRVLLARTPDGGLRAQVELPV</sequence>
<dbReference type="PANTHER" id="PTHR44936:SF5">
    <property type="entry name" value="SENSOR HISTIDINE KINASE ENVZ"/>
    <property type="match status" value="1"/>
</dbReference>
<dbReference type="SMART" id="SM00388">
    <property type="entry name" value="HisKA"/>
    <property type="match status" value="1"/>
</dbReference>
<keyword evidence="7" id="KW-0808">Transferase</keyword>
<reference evidence="18 19" key="1">
    <citation type="submission" date="2014-03" db="EMBL/GenBank/DDBJ databases">
        <title>Genome sequence of Sphingobium yanoikuyae B1.</title>
        <authorList>
            <person name="Gan H.M."/>
            <person name="Gan H.Y."/>
            <person name="Savka M.A."/>
        </authorList>
    </citation>
    <scope>NUCLEOTIDE SEQUENCE [LARGE SCALE GENOMIC DNA]</scope>
    <source>
        <strain evidence="18 19">B1</strain>
    </source>
</reference>
<dbReference type="eggNOG" id="COG2205">
    <property type="taxonomic scope" value="Bacteria"/>
</dbReference>
<keyword evidence="10 18" id="KW-0418">Kinase</keyword>
<dbReference type="PANTHER" id="PTHR44936">
    <property type="entry name" value="SENSOR PROTEIN CREC"/>
    <property type="match status" value="1"/>
</dbReference>
<evidence type="ECO:0000313" key="19">
    <source>
        <dbReference type="Proteomes" id="UP000028534"/>
    </source>
</evidence>
<dbReference type="InterPro" id="IPR004358">
    <property type="entry name" value="Sig_transdc_His_kin-like_C"/>
</dbReference>
<dbReference type="InterPro" id="IPR005467">
    <property type="entry name" value="His_kinase_dom"/>
</dbReference>
<dbReference type="SMART" id="SM00387">
    <property type="entry name" value="HATPase_c"/>
    <property type="match status" value="1"/>
</dbReference>
<dbReference type="Pfam" id="PF02518">
    <property type="entry name" value="HATPase_c"/>
    <property type="match status" value="1"/>
</dbReference>
<dbReference type="InterPro" id="IPR036097">
    <property type="entry name" value="HisK_dim/P_sf"/>
</dbReference>
<keyword evidence="8 15" id="KW-0812">Transmembrane</keyword>
<dbReference type="SUPFAM" id="SSF55874">
    <property type="entry name" value="ATPase domain of HSP90 chaperone/DNA topoisomerase II/histidine kinase"/>
    <property type="match status" value="1"/>
</dbReference>
<dbReference type="InterPro" id="IPR050980">
    <property type="entry name" value="2C_sensor_his_kinase"/>
</dbReference>
<evidence type="ECO:0000256" key="14">
    <source>
        <dbReference type="ARBA" id="ARBA00023136"/>
    </source>
</evidence>
<keyword evidence="4" id="KW-1003">Cell membrane</keyword>
<dbReference type="SMART" id="SM00304">
    <property type="entry name" value="HAMP"/>
    <property type="match status" value="1"/>
</dbReference>
<evidence type="ECO:0000256" key="7">
    <source>
        <dbReference type="ARBA" id="ARBA00022679"/>
    </source>
</evidence>
<name>A0A084EKD2_SPHYA</name>